<evidence type="ECO:0000259" key="6">
    <source>
        <dbReference type="PROSITE" id="PS51755"/>
    </source>
</evidence>
<dbReference type="SMART" id="SM01043">
    <property type="entry name" value="BTAD"/>
    <property type="match status" value="1"/>
</dbReference>
<sequence length="1024" mass="110281">MSLHLQVLGPLRVWRDGLEQDLGPRQQAYLLALLLARVGKPISTSELIDLIWDEAAPSSALNVIQKYVGVLRRLLEPSLPARATGSYLHRRGNSYLFTAAPGTLDLVAFRELVDAARAQRDREAALDHYVEALGLWRGPAGSGIAEGMSTTTVFAPLDDEFYRVCTTAAELAVSLGRPQRVLPALRLASSMAPFHEPVHAGLVSVLGAAGRQAEALAAFRTVRDRLADELGIDPSPALEEAHQRVLTRPPLPVPADDGESSGLVGRAAELAVLRSAVQSALTGRTAITVLDGEPGVGKTRLLEEAAAFAARHGALVAWGSCLEGDGTPSMWPWEQALGTIVDRSPAPEVWLSGELASILRPRDSVGAAVPDGNAQFRLFEQVVNLIGHASAQQPTLLIFDDLQWADVSSLQLFKHVAGRLPAGTTIVGALRDRAPMPSSELSQVLAAASRRPGHRRLRIGPLSAADVAELVRSESGSDPGDDVTRAIHARTAGNPFFVLELSRLLSEAGTLGVPSTVRDVVRDRMAGLDDRVGDLLRIAALIGRNVDVRLLARAAGVDVAGCLARLEPLQALGLLEPGQDEPSSLRFAHDLVRESVSETTTTQQVTRLHLRVADALEQTHADDDEAAEQLAYHLWAAGPLADPARTAGALIRAGRCAANKLAFESANRHLRSAVRATRAAGLMELELSALTLLAIVVRRYSVYDASMFDMLERAEYLAGTLGRSAEAADFAFIRMMGAYTSIDEGRGALAQRMREDGLMSSDPAVRRYGRHAWGLHQWDIGNIGEAYRCFVEEDDDDAPDEETPLRRGGSIPGEGPGWRAVMTALHGDVETALAFVDTWDTPDDPYAASVWVYYTAMIASMAGDAPLARRAGERWASAGLDRLTSQLEHYIRQDWCWARAVTGDDSAAAAAEAEKLVTAELLDPPQWGIAYQYALVAEAWLAAGEPDRAEAALDRADQAIRDYGQRYAEGLLLLVRARVSLSRGEPLAVVRAAAERACALSTAREAHLFARRARRFLSELGADA</sequence>
<dbReference type="InterPro" id="IPR005158">
    <property type="entry name" value="BTAD"/>
</dbReference>
<reference evidence="7 8" key="1">
    <citation type="submission" date="2016-11" db="EMBL/GenBank/DDBJ databases">
        <authorList>
            <person name="Jaros S."/>
            <person name="Januszkiewicz K."/>
            <person name="Wedrychowicz H."/>
        </authorList>
    </citation>
    <scope>NUCLEOTIDE SEQUENCE [LARGE SCALE GENOMIC DNA]</scope>
    <source>
        <strain evidence="7 8">DSM 46144</strain>
    </source>
</reference>
<proteinExistence type="inferred from homology"/>
<dbReference type="AlphaFoldDB" id="A0A1M7R9Y2"/>
<keyword evidence="8" id="KW-1185">Reference proteome</keyword>
<dbReference type="SUPFAM" id="SSF52540">
    <property type="entry name" value="P-loop containing nucleoside triphosphate hydrolases"/>
    <property type="match status" value="1"/>
</dbReference>
<dbReference type="RefSeq" id="WP_073260681.1">
    <property type="nucleotide sequence ID" value="NZ_FRCS01000009.1"/>
</dbReference>
<dbReference type="InterPro" id="IPR016032">
    <property type="entry name" value="Sig_transdc_resp-reg_C-effctor"/>
</dbReference>
<evidence type="ECO:0000256" key="3">
    <source>
        <dbReference type="ARBA" id="ARBA00023125"/>
    </source>
</evidence>
<dbReference type="PROSITE" id="PS51755">
    <property type="entry name" value="OMPR_PHOB"/>
    <property type="match status" value="1"/>
</dbReference>
<dbReference type="GO" id="GO:0003677">
    <property type="term" value="F:DNA binding"/>
    <property type="evidence" value="ECO:0007669"/>
    <property type="project" value="UniProtKB-UniRule"/>
</dbReference>
<dbReference type="STRING" id="134849.SAMN05443668_10954"/>
<evidence type="ECO:0000256" key="1">
    <source>
        <dbReference type="ARBA" id="ARBA00005820"/>
    </source>
</evidence>
<feature type="DNA-binding region" description="OmpR/PhoB-type" evidence="5">
    <location>
        <begin position="1"/>
        <end position="99"/>
    </location>
</feature>
<name>A0A1M7R9Y2_9ACTN</name>
<dbReference type="Gene3D" id="1.10.10.10">
    <property type="entry name" value="Winged helix-like DNA-binding domain superfamily/Winged helix DNA-binding domain"/>
    <property type="match status" value="1"/>
</dbReference>
<dbReference type="InterPro" id="IPR051677">
    <property type="entry name" value="AfsR-DnrI-RedD_regulator"/>
</dbReference>
<comment type="similarity">
    <text evidence="1">Belongs to the AfsR/DnrI/RedD regulatory family.</text>
</comment>
<dbReference type="PANTHER" id="PTHR35807:SF1">
    <property type="entry name" value="TRANSCRIPTIONAL REGULATOR REDD"/>
    <property type="match status" value="1"/>
</dbReference>
<dbReference type="InterPro" id="IPR011990">
    <property type="entry name" value="TPR-like_helical_dom_sf"/>
</dbReference>
<dbReference type="GO" id="GO:0000160">
    <property type="term" value="P:phosphorelay signal transduction system"/>
    <property type="evidence" value="ECO:0007669"/>
    <property type="project" value="InterPro"/>
</dbReference>
<feature type="domain" description="OmpR/PhoB-type" evidence="6">
    <location>
        <begin position="1"/>
        <end position="99"/>
    </location>
</feature>
<dbReference type="CDD" id="cd15831">
    <property type="entry name" value="BTAD"/>
    <property type="match status" value="1"/>
</dbReference>
<dbReference type="Gene3D" id="3.40.50.300">
    <property type="entry name" value="P-loop containing nucleotide triphosphate hydrolases"/>
    <property type="match status" value="1"/>
</dbReference>
<dbReference type="SMART" id="SM00862">
    <property type="entry name" value="Trans_reg_C"/>
    <property type="match status" value="1"/>
</dbReference>
<evidence type="ECO:0000313" key="8">
    <source>
        <dbReference type="Proteomes" id="UP000184440"/>
    </source>
</evidence>
<keyword evidence="3 5" id="KW-0238">DNA-binding</keyword>
<gene>
    <name evidence="7" type="ORF">SAMN05443668_10954</name>
</gene>
<dbReference type="Pfam" id="PF03704">
    <property type="entry name" value="BTAD"/>
    <property type="match status" value="1"/>
</dbReference>
<organism evidence="7 8">
    <name type="scientific">Cryptosporangium aurantiacum</name>
    <dbReference type="NCBI Taxonomy" id="134849"/>
    <lineage>
        <taxon>Bacteria</taxon>
        <taxon>Bacillati</taxon>
        <taxon>Actinomycetota</taxon>
        <taxon>Actinomycetes</taxon>
        <taxon>Cryptosporangiales</taxon>
        <taxon>Cryptosporangiaceae</taxon>
        <taxon>Cryptosporangium</taxon>
    </lineage>
</organism>
<evidence type="ECO:0000256" key="4">
    <source>
        <dbReference type="ARBA" id="ARBA00023163"/>
    </source>
</evidence>
<accession>A0A1M7R9Y2</accession>
<protein>
    <submittedName>
        <fullName evidence="7">Transcriptional regulatory protein, C terminal</fullName>
    </submittedName>
</protein>
<keyword evidence="4" id="KW-0804">Transcription</keyword>
<dbReference type="InterPro" id="IPR027417">
    <property type="entry name" value="P-loop_NTPase"/>
</dbReference>
<evidence type="ECO:0000256" key="5">
    <source>
        <dbReference type="PROSITE-ProRule" id="PRU01091"/>
    </source>
</evidence>
<evidence type="ECO:0000313" key="7">
    <source>
        <dbReference type="EMBL" id="SHN43145.1"/>
    </source>
</evidence>
<dbReference type="InterPro" id="IPR036388">
    <property type="entry name" value="WH-like_DNA-bd_sf"/>
</dbReference>
<dbReference type="InterPro" id="IPR041664">
    <property type="entry name" value="AAA_16"/>
</dbReference>
<keyword evidence="2" id="KW-0805">Transcription regulation</keyword>
<dbReference type="SUPFAM" id="SSF46894">
    <property type="entry name" value="C-terminal effector domain of the bipartite response regulators"/>
    <property type="match status" value="1"/>
</dbReference>
<dbReference type="Pfam" id="PF13191">
    <property type="entry name" value="AAA_16"/>
    <property type="match status" value="1"/>
</dbReference>
<dbReference type="Proteomes" id="UP000184440">
    <property type="component" value="Unassembled WGS sequence"/>
</dbReference>
<dbReference type="GO" id="GO:0006355">
    <property type="term" value="P:regulation of DNA-templated transcription"/>
    <property type="evidence" value="ECO:0007669"/>
    <property type="project" value="InterPro"/>
</dbReference>
<dbReference type="PANTHER" id="PTHR35807">
    <property type="entry name" value="TRANSCRIPTIONAL REGULATOR REDD-RELATED"/>
    <property type="match status" value="1"/>
</dbReference>
<dbReference type="Gene3D" id="1.25.40.10">
    <property type="entry name" value="Tetratricopeptide repeat domain"/>
    <property type="match status" value="1"/>
</dbReference>
<evidence type="ECO:0000256" key="2">
    <source>
        <dbReference type="ARBA" id="ARBA00023015"/>
    </source>
</evidence>
<dbReference type="EMBL" id="FRCS01000009">
    <property type="protein sequence ID" value="SHN43145.1"/>
    <property type="molecule type" value="Genomic_DNA"/>
</dbReference>
<dbReference type="InterPro" id="IPR001867">
    <property type="entry name" value="OmpR/PhoB-type_DNA-bd"/>
</dbReference>
<dbReference type="SUPFAM" id="SSF48452">
    <property type="entry name" value="TPR-like"/>
    <property type="match status" value="1"/>
</dbReference>